<evidence type="ECO:0000313" key="9">
    <source>
        <dbReference type="EMBL" id="RCX08893.1"/>
    </source>
</evidence>
<dbReference type="GO" id="GO:0046872">
    <property type="term" value="F:metal ion binding"/>
    <property type="evidence" value="ECO:0007669"/>
    <property type="project" value="UniProtKB-KW"/>
</dbReference>
<evidence type="ECO:0000256" key="4">
    <source>
        <dbReference type="ARBA" id="ARBA00011738"/>
    </source>
</evidence>
<keyword evidence="7" id="KW-0378">Hydrolase</keyword>
<organism evidence="9 10">
    <name type="scientific">Anaerobacterium chartisolvens</name>
    <dbReference type="NCBI Taxonomy" id="1297424"/>
    <lineage>
        <taxon>Bacteria</taxon>
        <taxon>Bacillati</taxon>
        <taxon>Bacillota</taxon>
        <taxon>Clostridia</taxon>
        <taxon>Eubacteriales</taxon>
        <taxon>Oscillospiraceae</taxon>
        <taxon>Anaerobacterium</taxon>
    </lineage>
</organism>
<comment type="catalytic activity">
    <reaction evidence="1">
        <text>a 2'-deoxyribonucleoside 5'-phosphate + H2O = a 2'-deoxyribonucleoside + phosphate</text>
        <dbReference type="Rhea" id="RHEA:36167"/>
        <dbReference type="ChEBI" id="CHEBI:15377"/>
        <dbReference type="ChEBI" id="CHEBI:18274"/>
        <dbReference type="ChEBI" id="CHEBI:43474"/>
        <dbReference type="ChEBI" id="CHEBI:65317"/>
        <dbReference type="EC" id="3.1.3.89"/>
    </reaction>
</comment>
<dbReference type="RefSeq" id="WP_114300098.1">
    <property type="nucleotide sequence ID" value="NZ_QPJT01000040.1"/>
</dbReference>
<evidence type="ECO:0000256" key="7">
    <source>
        <dbReference type="ARBA" id="ARBA00022801"/>
    </source>
</evidence>
<name>A0A369AIE8_9FIRM</name>
<dbReference type="Pfam" id="PF12917">
    <property type="entry name" value="YfbR-like"/>
    <property type="match status" value="1"/>
</dbReference>
<dbReference type="PANTHER" id="PTHR11845:SF13">
    <property type="entry name" value="5'-DEOXYNUCLEOTIDASE HDDC2"/>
    <property type="match status" value="1"/>
</dbReference>
<keyword evidence="10" id="KW-1185">Reference proteome</keyword>
<dbReference type="PROSITE" id="PS51831">
    <property type="entry name" value="HD"/>
    <property type="match status" value="1"/>
</dbReference>
<dbReference type="CDD" id="cd00077">
    <property type="entry name" value="HDc"/>
    <property type="match status" value="1"/>
</dbReference>
<dbReference type="SUPFAM" id="SSF109604">
    <property type="entry name" value="HD-domain/PDEase-like"/>
    <property type="match status" value="1"/>
</dbReference>
<reference evidence="9 10" key="1">
    <citation type="submission" date="2018-07" db="EMBL/GenBank/DDBJ databases">
        <title>Genomic Encyclopedia of Type Strains, Phase IV (KMG-IV): sequencing the most valuable type-strain genomes for metagenomic binning, comparative biology and taxonomic classification.</title>
        <authorList>
            <person name="Goeker M."/>
        </authorList>
    </citation>
    <scope>NUCLEOTIDE SEQUENCE [LARGE SCALE GENOMIC DNA]</scope>
    <source>
        <strain evidence="9 10">DSM 27016</strain>
    </source>
</reference>
<dbReference type="PANTHER" id="PTHR11845">
    <property type="entry name" value="5'-DEOXYNUCLEOTIDASE HDDC2"/>
    <property type="match status" value="1"/>
</dbReference>
<dbReference type="InterPro" id="IPR039356">
    <property type="entry name" value="YfbR/HDDC2"/>
</dbReference>
<protein>
    <recommendedName>
        <fullName evidence="5">5'-deoxynucleotidase</fullName>
        <ecNumber evidence="5">3.1.3.89</ecNumber>
    </recommendedName>
</protein>
<dbReference type="AlphaFoldDB" id="A0A369AIE8"/>
<dbReference type="InterPro" id="IPR003607">
    <property type="entry name" value="HD/PDEase_dom"/>
</dbReference>
<accession>A0A369AIE8</accession>
<evidence type="ECO:0000256" key="5">
    <source>
        <dbReference type="ARBA" id="ARBA00012964"/>
    </source>
</evidence>
<dbReference type="SMART" id="SM00471">
    <property type="entry name" value="HDc"/>
    <property type="match status" value="1"/>
</dbReference>
<dbReference type="InterPro" id="IPR006674">
    <property type="entry name" value="HD_domain"/>
</dbReference>
<dbReference type="GO" id="GO:0002953">
    <property type="term" value="F:5'-deoxynucleotidase activity"/>
    <property type="evidence" value="ECO:0007669"/>
    <property type="project" value="UniProtKB-EC"/>
</dbReference>
<feature type="domain" description="HD" evidence="8">
    <location>
        <begin position="34"/>
        <end position="146"/>
    </location>
</feature>
<keyword evidence="6" id="KW-0479">Metal-binding</keyword>
<comment type="subunit">
    <text evidence="4">Homodimer.</text>
</comment>
<evidence type="ECO:0000256" key="3">
    <source>
        <dbReference type="ARBA" id="ARBA00001941"/>
    </source>
</evidence>
<evidence type="ECO:0000259" key="8">
    <source>
        <dbReference type="PROSITE" id="PS51831"/>
    </source>
</evidence>
<comment type="cofactor">
    <cofactor evidence="3">
        <name>Co(2+)</name>
        <dbReference type="ChEBI" id="CHEBI:48828"/>
    </cofactor>
</comment>
<comment type="cofactor">
    <cofactor evidence="2">
        <name>Mn(2+)</name>
        <dbReference type="ChEBI" id="CHEBI:29035"/>
    </cofactor>
</comment>
<dbReference type="Proteomes" id="UP000253034">
    <property type="component" value="Unassembled WGS sequence"/>
</dbReference>
<dbReference type="GO" id="GO:0005737">
    <property type="term" value="C:cytoplasm"/>
    <property type="evidence" value="ECO:0007669"/>
    <property type="project" value="TreeGrafter"/>
</dbReference>
<sequence>MARSKTKFHFFAFLARMKYITRWGLMRNTQPENIQEHSLQVAMVAHALALIKNRFYGGDISADRVAVLAMFHDCNEIITGDLPTPIKYFNPEISTAYKAVERVSRDKLVSMLPDELKADYASILFHEEQGGDCWRLVKAADRISAYIKCIEEVKAGNGEFKKASISVLKSITEIDMPEVKYFMEKFLPSFSLTLDELE</sequence>
<dbReference type="EC" id="3.1.3.89" evidence="5"/>
<comment type="caution">
    <text evidence="9">The sequence shown here is derived from an EMBL/GenBank/DDBJ whole genome shotgun (WGS) entry which is preliminary data.</text>
</comment>
<evidence type="ECO:0000256" key="2">
    <source>
        <dbReference type="ARBA" id="ARBA00001936"/>
    </source>
</evidence>
<proteinExistence type="predicted"/>
<evidence type="ECO:0000256" key="1">
    <source>
        <dbReference type="ARBA" id="ARBA00001638"/>
    </source>
</evidence>
<dbReference type="OrthoDB" id="9812744at2"/>
<evidence type="ECO:0000256" key="6">
    <source>
        <dbReference type="ARBA" id="ARBA00022723"/>
    </source>
</evidence>
<dbReference type="Gene3D" id="1.10.3210.10">
    <property type="entry name" value="Hypothetical protein af1432"/>
    <property type="match status" value="1"/>
</dbReference>
<gene>
    <name evidence="9" type="ORF">DFR58_1404</name>
</gene>
<dbReference type="NCBIfam" id="NF003009">
    <property type="entry name" value="PRK03826.1"/>
    <property type="match status" value="1"/>
</dbReference>
<dbReference type="EMBL" id="QPJT01000040">
    <property type="protein sequence ID" value="RCX08893.1"/>
    <property type="molecule type" value="Genomic_DNA"/>
</dbReference>
<evidence type="ECO:0000313" key="10">
    <source>
        <dbReference type="Proteomes" id="UP000253034"/>
    </source>
</evidence>